<proteinExistence type="predicted"/>
<protein>
    <submittedName>
        <fullName evidence="1">Uncharacterized protein</fullName>
    </submittedName>
</protein>
<name>A0A2C1DP11_BACCE</name>
<evidence type="ECO:0000313" key="2">
    <source>
        <dbReference type="Proteomes" id="UP000225872"/>
    </source>
</evidence>
<gene>
    <name evidence="1" type="ORF">COD09_13095</name>
</gene>
<sequence length="40" mass="4787">MELLVRERKKVNKKKHSAECFFLFEHAIFLGDSHKIKVTK</sequence>
<accession>A0A2C1DP11</accession>
<dbReference type="EMBL" id="NULO01000040">
    <property type="protein sequence ID" value="PGT02122.1"/>
    <property type="molecule type" value="Genomic_DNA"/>
</dbReference>
<reference evidence="1 2" key="1">
    <citation type="submission" date="2017-09" db="EMBL/GenBank/DDBJ databases">
        <title>Large-scale bioinformatics analysis of Bacillus genomes uncovers conserved roles of natural products in bacterial physiology.</title>
        <authorList>
            <consortium name="Agbiome Team Llc"/>
            <person name="Bleich R.M."/>
            <person name="Grubbs K.J."/>
            <person name="Santa Maria K.C."/>
            <person name="Allen S.E."/>
            <person name="Farag S."/>
            <person name="Shank E.A."/>
            <person name="Bowers A."/>
        </authorList>
    </citation>
    <scope>NUCLEOTIDE SEQUENCE [LARGE SCALE GENOMIC DNA]</scope>
    <source>
        <strain evidence="1 2">AFS041432</strain>
    </source>
</reference>
<evidence type="ECO:0000313" key="1">
    <source>
        <dbReference type="EMBL" id="PGT02122.1"/>
    </source>
</evidence>
<dbReference type="AlphaFoldDB" id="A0A2C1DP11"/>
<organism evidence="1 2">
    <name type="scientific">Bacillus cereus</name>
    <dbReference type="NCBI Taxonomy" id="1396"/>
    <lineage>
        <taxon>Bacteria</taxon>
        <taxon>Bacillati</taxon>
        <taxon>Bacillota</taxon>
        <taxon>Bacilli</taxon>
        <taxon>Bacillales</taxon>
        <taxon>Bacillaceae</taxon>
        <taxon>Bacillus</taxon>
        <taxon>Bacillus cereus group</taxon>
    </lineage>
</organism>
<comment type="caution">
    <text evidence="1">The sequence shown here is derived from an EMBL/GenBank/DDBJ whole genome shotgun (WGS) entry which is preliminary data.</text>
</comment>
<dbReference type="Proteomes" id="UP000225872">
    <property type="component" value="Unassembled WGS sequence"/>
</dbReference>